<keyword evidence="2" id="KW-0677">Repeat</keyword>
<dbReference type="Gene3D" id="1.25.40.10">
    <property type="entry name" value="Tetratricopeptide repeat domain"/>
    <property type="match status" value="1"/>
</dbReference>
<accession>A0A2D1U374</accession>
<evidence type="ECO:0000313" key="4">
    <source>
        <dbReference type="Proteomes" id="UP000223749"/>
    </source>
</evidence>
<dbReference type="PRINTS" id="PR00019">
    <property type="entry name" value="LEURICHRPT"/>
</dbReference>
<protein>
    <submittedName>
        <fullName evidence="3">Uncharacterized protein</fullName>
    </submittedName>
</protein>
<dbReference type="InterPro" id="IPR050216">
    <property type="entry name" value="LRR_domain-containing"/>
</dbReference>
<dbReference type="PROSITE" id="PS51450">
    <property type="entry name" value="LRR"/>
    <property type="match status" value="3"/>
</dbReference>
<sequence length="950" mass="108759">MNVQRLALSVLLTSALLLFFNIQNIKAQTDSVLFYKYIEKPEYELSFLNKLTNPIPELDYQHINLDGAALRYLNEVIRNHKQANVVSIFFAVNDTINIAKVFSLLQQFPNLEALSFYDNGQNSIKSKYRLPEEILTLSNLKFFSISGAENLDAHDTFDKLHKMPSLRGVDLLEYKQKIPDNSVLPNQITFVMLSTPQLLSLDIEHAVWQMAKIEQKGDIDSKDETLLEKLAKISTLKMLDFKFCYIKDGAVFKKFSKLNSLRINPILAKDAEFIKSLSALTELKELAIYGPFDTSHTFSGLEKLKNLESLSLRWITRFKNHPYELIGIRGLTKLRSLNIQSCDLSGCPDFFKPLVKLESVILRWNTEKWTQNSSFSLPASLYQLPELKTLIIWKTISDMPPLINLPKLQILDLSYNNLQRIPEEIANIKNLKALLVSGNQLKDISKLRWANLTTLESLDLSQNQITQFPEGVQYLHRLKHLFFSRNKITSFPALDMGKYQLKKLSVDNNPLQNLPANIDRYQDLQELSASKCGLESLPNGIGNLKQLEDLYVDGNNLKTLPKGLANNLNLHNLNLNNNSKMDEQSICNVVFANAKKQPLIVNLANTGLKILPADAPWEKLELILDLSNNQLKTLPVEMTKMKWFNITLKNNPLAIDTGFISRGILNAADAKIVFEELGYKPTALKVTNSELVISMSNAVAWLYADSSFKKAVEFAKKAKDLDSANYEKNVYWFAIGMSRYKTKDYKNAITDLNKNLENSIYKTWWHTLGAKQNEAALAESYRILGDKTKAAEIHALFANKNSRTESFLNAALSYMELGELSLSKRYFDSAVSKSRGNYLKYPNLKDIHIYNYAEILIMAEKPDEVLNMFKSEDPKIFKFNLANADYLETIALLMKYPADYKKLKNDYLKKLEKNGKVTDWDYSNFNRWIKYSNRSEKEKQQLSEIEVLNN</sequence>
<reference evidence="3 4" key="1">
    <citation type="submission" date="2017-10" db="EMBL/GenBank/DDBJ databases">
        <title>Whole genome of Pedobacter ginsengisoli T01R-27 isolated from tomato rhizosphere.</title>
        <authorList>
            <person name="Weon H.-Y."/>
            <person name="Lee S.A."/>
            <person name="Sang M.K."/>
            <person name="Song J."/>
        </authorList>
    </citation>
    <scope>NUCLEOTIDE SEQUENCE [LARGE SCALE GENOMIC DNA]</scope>
    <source>
        <strain evidence="3 4">T01R-27</strain>
    </source>
</reference>
<dbReference type="KEGG" id="pgs:CPT03_06010"/>
<dbReference type="SUPFAM" id="SSF52058">
    <property type="entry name" value="L domain-like"/>
    <property type="match status" value="2"/>
</dbReference>
<dbReference type="SMART" id="SM00365">
    <property type="entry name" value="LRR_SD22"/>
    <property type="match status" value="4"/>
</dbReference>
<dbReference type="EMBL" id="CP024091">
    <property type="protein sequence ID" value="ATP56043.1"/>
    <property type="molecule type" value="Genomic_DNA"/>
</dbReference>
<keyword evidence="4" id="KW-1185">Reference proteome</keyword>
<dbReference type="InterPro" id="IPR001611">
    <property type="entry name" value="Leu-rich_rpt"/>
</dbReference>
<dbReference type="InterPro" id="IPR011990">
    <property type="entry name" value="TPR-like_helical_dom_sf"/>
</dbReference>
<evidence type="ECO:0000256" key="2">
    <source>
        <dbReference type="ARBA" id="ARBA00022737"/>
    </source>
</evidence>
<dbReference type="InterPro" id="IPR003591">
    <property type="entry name" value="Leu-rich_rpt_typical-subtyp"/>
</dbReference>
<evidence type="ECO:0000313" key="3">
    <source>
        <dbReference type="EMBL" id="ATP56043.1"/>
    </source>
</evidence>
<dbReference type="OrthoDB" id="8532199at2"/>
<dbReference type="Proteomes" id="UP000223749">
    <property type="component" value="Chromosome"/>
</dbReference>
<dbReference type="InterPro" id="IPR032675">
    <property type="entry name" value="LRR_dom_sf"/>
</dbReference>
<dbReference type="PANTHER" id="PTHR48051:SF54">
    <property type="entry name" value="LEUCINE-RICH REPEAT-CONTAINING PROTEIN"/>
    <property type="match status" value="1"/>
</dbReference>
<name>A0A2D1U374_9SPHI</name>
<dbReference type="RefSeq" id="WP_099437985.1">
    <property type="nucleotide sequence ID" value="NZ_CP024091.1"/>
</dbReference>
<keyword evidence="1" id="KW-0433">Leucine-rich repeat</keyword>
<organism evidence="3 4">
    <name type="scientific">Pedobacter ginsengisoli</name>
    <dbReference type="NCBI Taxonomy" id="363852"/>
    <lineage>
        <taxon>Bacteria</taxon>
        <taxon>Pseudomonadati</taxon>
        <taxon>Bacteroidota</taxon>
        <taxon>Sphingobacteriia</taxon>
        <taxon>Sphingobacteriales</taxon>
        <taxon>Sphingobacteriaceae</taxon>
        <taxon>Pedobacter</taxon>
    </lineage>
</organism>
<dbReference type="SMART" id="SM00369">
    <property type="entry name" value="LRR_TYP"/>
    <property type="match status" value="8"/>
</dbReference>
<dbReference type="PANTHER" id="PTHR48051">
    <property type="match status" value="1"/>
</dbReference>
<dbReference type="AlphaFoldDB" id="A0A2D1U374"/>
<dbReference type="GO" id="GO:0005737">
    <property type="term" value="C:cytoplasm"/>
    <property type="evidence" value="ECO:0007669"/>
    <property type="project" value="TreeGrafter"/>
</dbReference>
<evidence type="ECO:0000256" key="1">
    <source>
        <dbReference type="ARBA" id="ARBA00022614"/>
    </source>
</evidence>
<proteinExistence type="predicted"/>
<gene>
    <name evidence="3" type="ORF">CPT03_06010</name>
</gene>
<dbReference type="SMART" id="SM00364">
    <property type="entry name" value="LRR_BAC"/>
    <property type="match status" value="7"/>
</dbReference>
<dbReference type="Gene3D" id="3.80.10.10">
    <property type="entry name" value="Ribonuclease Inhibitor"/>
    <property type="match status" value="3"/>
</dbReference>
<dbReference type="Pfam" id="PF13855">
    <property type="entry name" value="LRR_8"/>
    <property type="match status" value="2"/>
</dbReference>